<keyword evidence="1" id="KW-0472">Membrane</keyword>
<dbReference type="InterPro" id="IPR035940">
    <property type="entry name" value="CAP_sf"/>
</dbReference>
<dbReference type="Gene3D" id="3.40.33.10">
    <property type="entry name" value="CAP"/>
    <property type="match status" value="1"/>
</dbReference>
<dbReference type="EMBL" id="MCOG01000095">
    <property type="protein sequence ID" value="ORY51731.1"/>
    <property type="molecule type" value="Genomic_DNA"/>
</dbReference>
<evidence type="ECO:0000313" key="4">
    <source>
        <dbReference type="Proteomes" id="UP000193920"/>
    </source>
</evidence>
<dbReference type="SMART" id="SM00198">
    <property type="entry name" value="SCP"/>
    <property type="match status" value="1"/>
</dbReference>
<evidence type="ECO:0000256" key="1">
    <source>
        <dbReference type="SAM" id="Phobius"/>
    </source>
</evidence>
<protein>
    <recommendedName>
        <fullName evidence="2">SCP domain-containing protein</fullName>
    </recommendedName>
</protein>
<evidence type="ECO:0000313" key="3">
    <source>
        <dbReference type="EMBL" id="ORY51731.1"/>
    </source>
</evidence>
<feature type="transmembrane region" description="Helical" evidence="1">
    <location>
        <begin position="124"/>
        <end position="144"/>
    </location>
</feature>
<dbReference type="AlphaFoldDB" id="A0A1Y2CXH7"/>
<keyword evidence="1" id="KW-0812">Transmembrane</keyword>
<evidence type="ECO:0000259" key="2">
    <source>
        <dbReference type="SMART" id="SM00198"/>
    </source>
</evidence>
<organism evidence="3 4">
    <name type="scientific">Neocallimastix californiae</name>
    <dbReference type="NCBI Taxonomy" id="1754190"/>
    <lineage>
        <taxon>Eukaryota</taxon>
        <taxon>Fungi</taxon>
        <taxon>Fungi incertae sedis</taxon>
        <taxon>Chytridiomycota</taxon>
        <taxon>Chytridiomycota incertae sedis</taxon>
        <taxon>Neocallimastigomycetes</taxon>
        <taxon>Neocallimastigales</taxon>
        <taxon>Neocallimastigaceae</taxon>
        <taxon>Neocallimastix</taxon>
    </lineage>
</organism>
<feature type="domain" description="SCP" evidence="2">
    <location>
        <begin position="1"/>
        <end position="110"/>
    </location>
</feature>
<dbReference type="PANTHER" id="PTHR10334">
    <property type="entry name" value="CYSTEINE-RICH SECRETORY PROTEIN-RELATED"/>
    <property type="match status" value="1"/>
</dbReference>
<keyword evidence="4" id="KW-1185">Reference proteome</keyword>
<reference evidence="3 4" key="1">
    <citation type="submission" date="2016-08" db="EMBL/GenBank/DDBJ databases">
        <title>A Parts List for Fungal Cellulosomes Revealed by Comparative Genomics.</title>
        <authorList>
            <consortium name="DOE Joint Genome Institute"/>
            <person name="Haitjema C.H."/>
            <person name="Gilmore S.P."/>
            <person name="Henske J.K."/>
            <person name="Solomon K.V."/>
            <person name="De Groot R."/>
            <person name="Kuo A."/>
            <person name="Mondo S.J."/>
            <person name="Salamov A.A."/>
            <person name="Labutti K."/>
            <person name="Zhao Z."/>
            <person name="Chiniquy J."/>
            <person name="Barry K."/>
            <person name="Brewer H.M."/>
            <person name="Purvine S.O."/>
            <person name="Wright A.T."/>
            <person name="Boxma B."/>
            <person name="Van Alen T."/>
            <person name="Hackstein J.H."/>
            <person name="Baker S.E."/>
            <person name="Grigoriev I.V."/>
            <person name="O'Malley M.A."/>
        </authorList>
    </citation>
    <scope>NUCLEOTIDE SEQUENCE [LARGE SCALE GENOMIC DNA]</scope>
    <source>
        <strain evidence="3 4">G1</strain>
    </source>
</reference>
<dbReference type="PRINTS" id="PR00838">
    <property type="entry name" value="V5ALLERGEN"/>
</dbReference>
<dbReference type="InterPro" id="IPR001283">
    <property type="entry name" value="CRISP-related"/>
</dbReference>
<dbReference type="InterPro" id="IPR002413">
    <property type="entry name" value="V5_allergen-like"/>
</dbReference>
<comment type="caution">
    <text evidence="3">The sequence shown here is derived from an EMBL/GenBank/DDBJ whole genome shotgun (WGS) entry which is preliminary data.</text>
</comment>
<name>A0A1Y2CXH7_9FUNG</name>
<accession>A0A1Y2CXH7</accession>
<dbReference type="STRING" id="1754190.A0A1Y2CXH7"/>
<dbReference type="Pfam" id="PF00188">
    <property type="entry name" value="CAP"/>
    <property type="match status" value="1"/>
</dbReference>
<dbReference type="PRINTS" id="PR00837">
    <property type="entry name" value="V5TPXLIKE"/>
</dbReference>
<dbReference type="InterPro" id="IPR018244">
    <property type="entry name" value="Allrgn_V5/Tpx1_CS"/>
</dbReference>
<dbReference type="Proteomes" id="UP000193920">
    <property type="component" value="Unassembled WGS sequence"/>
</dbReference>
<proteinExistence type="predicted"/>
<keyword evidence="1" id="KW-1133">Transmembrane helix</keyword>
<dbReference type="InterPro" id="IPR014044">
    <property type="entry name" value="CAP_dom"/>
</dbReference>
<dbReference type="SUPFAM" id="SSF55797">
    <property type="entry name" value="PR-1-like"/>
    <property type="match status" value="1"/>
</dbReference>
<gene>
    <name evidence="3" type="ORF">LY90DRAFT_670590</name>
</gene>
<dbReference type="CDD" id="cd05380">
    <property type="entry name" value="CAP_euk"/>
    <property type="match status" value="1"/>
</dbReference>
<dbReference type="OrthoDB" id="337038at2759"/>
<sequence length="467" mass="53469">MQPLYWSSTLAYEAESYAAECHGLVHSGVMGENLGTATYNDVERLYKLWEDERELFERSDSYRKKYPGSHSFGHYTQIVWAANTKVGCGQAYCRNLSQPYNLVCRYEIVGKGVDVEAKDDGNGGIIFVVLGGTVASGAFALLYVKKKKPEKYQKLCHQISMQQKEITKITKKLTLKVSNGTSTLGRKIIKRSKTTATFGRHFKKPVVGAFSHSKSSNDIYNDINIRLTDSNDILYKFNVDQYDNISSSFSSKKAMDYNQKIDYNKNIVNMNNYNFYERTSDKKKSIFSFASLKRKSYRKLSYSSVGHKDTLLYDEYPQNNKALPVPTYDLDIIEKMNNLDKYEQFITQSKSSSNADGSESRPLLKAYQSPLIRDRKGSDSIIDYRSSPRNSTYIMPSPQVGPVRMQRKCSLNGRKPRPGHEPTRIFEHQRSQSASNVYQNIRHNTNNTLQSDEYHNLVLDDLLQSYN</sequence>
<dbReference type="PROSITE" id="PS01009">
    <property type="entry name" value="CRISP_1"/>
    <property type="match status" value="1"/>
</dbReference>
<dbReference type="GO" id="GO:0005576">
    <property type="term" value="C:extracellular region"/>
    <property type="evidence" value="ECO:0007669"/>
    <property type="project" value="InterPro"/>
</dbReference>